<dbReference type="PANTHER" id="PTHR13844">
    <property type="entry name" value="SWI/SNF-RELATED MATRIX-ASSOCIATED ACTIN-DEPENDENT REGULATOR OF CHROMATIN SUBFAMILY D"/>
    <property type="match status" value="1"/>
</dbReference>
<evidence type="ECO:0000313" key="2">
    <source>
        <dbReference type="EMBL" id="RKP07180.1"/>
    </source>
</evidence>
<dbReference type="InterPro" id="IPR036885">
    <property type="entry name" value="SWIB_MDM2_dom_sf"/>
</dbReference>
<dbReference type="InterPro" id="IPR003121">
    <property type="entry name" value="SWIB_MDM2_domain"/>
</dbReference>
<evidence type="ECO:0000259" key="1">
    <source>
        <dbReference type="PROSITE" id="PS51925"/>
    </source>
</evidence>
<feature type="non-terminal residue" evidence="2">
    <location>
        <position position="1"/>
    </location>
</feature>
<dbReference type="SUPFAM" id="SSF47592">
    <property type="entry name" value="SWIB/MDM2 domain"/>
    <property type="match status" value="1"/>
</dbReference>
<protein>
    <submittedName>
        <fullName evidence="2">SWI/SNF complex 60 kDa subunit</fullName>
    </submittedName>
</protein>
<accession>A0A4P9XPJ3</accession>
<dbReference type="OrthoDB" id="10263741at2759"/>
<dbReference type="EMBL" id="KZ992755">
    <property type="protein sequence ID" value="RKP07180.1"/>
    <property type="molecule type" value="Genomic_DNA"/>
</dbReference>
<evidence type="ECO:0000313" key="3">
    <source>
        <dbReference type="Proteomes" id="UP000271241"/>
    </source>
</evidence>
<proteinExistence type="predicted"/>
<dbReference type="CDD" id="cd10568">
    <property type="entry name" value="SWIB_like"/>
    <property type="match status" value="1"/>
</dbReference>
<dbReference type="PROSITE" id="PS51925">
    <property type="entry name" value="SWIB_MDM2"/>
    <property type="match status" value="1"/>
</dbReference>
<dbReference type="Proteomes" id="UP000271241">
    <property type="component" value="Unassembled WGS sequence"/>
</dbReference>
<dbReference type="Gene3D" id="1.10.245.10">
    <property type="entry name" value="SWIB/MDM2 domain"/>
    <property type="match status" value="1"/>
</dbReference>
<dbReference type="Pfam" id="PF02201">
    <property type="entry name" value="SWIB"/>
    <property type="match status" value="1"/>
</dbReference>
<organism evidence="2 3">
    <name type="scientific">Thamnocephalis sphaerospora</name>
    <dbReference type="NCBI Taxonomy" id="78915"/>
    <lineage>
        <taxon>Eukaryota</taxon>
        <taxon>Fungi</taxon>
        <taxon>Fungi incertae sedis</taxon>
        <taxon>Zoopagomycota</taxon>
        <taxon>Zoopagomycotina</taxon>
        <taxon>Zoopagomycetes</taxon>
        <taxon>Zoopagales</taxon>
        <taxon>Sigmoideomycetaceae</taxon>
        <taxon>Thamnocephalis</taxon>
    </lineage>
</organism>
<dbReference type="InterPro" id="IPR019835">
    <property type="entry name" value="SWIB_domain"/>
</dbReference>
<dbReference type="AlphaFoldDB" id="A0A4P9XPJ3"/>
<dbReference type="SMART" id="SM00151">
    <property type="entry name" value="SWIB"/>
    <property type="match status" value="1"/>
</dbReference>
<name>A0A4P9XPJ3_9FUNG</name>
<keyword evidence="3" id="KW-1185">Reference proteome</keyword>
<sequence length="405" mass="45980">RKRKPIERQLPAHVSSRDQIVPESQMYTQLQSAERRLDALIMRKRLDIQDAANKPVTVKRTLRIFVSNLASDQPAQLGDQDMPDADDSAALGQTIKAPSWTLRVEGRLLDDDQPMVGGKRPPPRAFSTFVKKMVIELDRDPALYPDGNFVEWNAPVGANAREVDGFEVKRLGDAECHAKIAIHLVQSRDRFKLAEPLAELLGVDVASRIEVVVALWEYIKLNNLADADEKRRITNDDALQKIFGVPVMMFPRIPELLAPLLLPLDPVVIEYTIRVDKHYHQSPFAYDVEIEVPDEAGRQRLRTLLVNTAAQKDIAALDEQITQHIQAINNAKVKRDFLREFSTSPSEFVHRWIASQNRDLEVVLGESHVNLEERRRADFFKKPWVQEAITHYLGARLSTPGPQHG</sequence>
<feature type="domain" description="DM2" evidence="1">
    <location>
        <begin position="186"/>
        <end position="263"/>
    </location>
</feature>
<gene>
    <name evidence="2" type="ORF">THASP1DRAFT_17463</name>
</gene>
<reference evidence="3" key="1">
    <citation type="journal article" date="2018" name="Nat. Microbiol.">
        <title>Leveraging single-cell genomics to expand the fungal tree of life.</title>
        <authorList>
            <person name="Ahrendt S.R."/>
            <person name="Quandt C.A."/>
            <person name="Ciobanu D."/>
            <person name="Clum A."/>
            <person name="Salamov A."/>
            <person name="Andreopoulos B."/>
            <person name="Cheng J.F."/>
            <person name="Woyke T."/>
            <person name="Pelin A."/>
            <person name="Henrissat B."/>
            <person name="Reynolds N.K."/>
            <person name="Benny G.L."/>
            <person name="Smith M.E."/>
            <person name="James T.Y."/>
            <person name="Grigoriev I.V."/>
        </authorList>
    </citation>
    <scope>NUCLEOTIDE SEQUENCE [LARGE SCALE GENOMIC DNA]</scope>
    <source>
        <strain evidence="3">RSA 1356</strain>
    </source>
</reference>
<dbReference type="STRING" id="78915.A0A4P9XPJ3"/>